<sequence length="159" mass="18177">MGEIPVTFNVTLSYFIEPGAGEVGWKDKYRYGSYGLRFDVNNIGEEEEFKKRFNKAAREEDEEINTNAGAGRWVVGKDNRSNGSVHSDFWKGTAADLSTCHYIAVYPVVGWWRERKHLGKVETPTRYTLIISLDTPDQEIELYTTVKNPVEIPIEINAR</sequence>
<proteinExistence type="predicted"/>
<gene>
    <name evidence="1" type="ORF">DRF65_25700</name>
</gene>
<protein>
    <submittedName>
        <fullName evidence="1">Uncharacterized protein</fullName>
    </submittedName>
</protein>
<reference evidence="2" key="1">
    <citation type="submission" date="2018-06" db="EMBL/GenBank/DDBJ databases">
        <authorList>
            <person name="Lum Nde A."/>
            <person name="Hugo C."/>
        </authorList>
    </citation>
    <scope>NUCLEOTIDE SEQUENCE [LARGE SCALE GENOMIC DNA]</scope>
    <source>
        <strain evidence="2">1_F178</strain>
    </source>
</reference>
<comment type="caution">
    <text evidence="1">The sequence shown here is derived from an EMBL/GenBank/DDBJ whole genome shotgun (WGS) entry which is preliminary data.</text>
</comment>
<dbReference type="Proteomes" id="UP000256686">
    <property type="component" value="Unassembled WGS sequence"/>
</dbReference>
<keyword evidence="2" id="KW-1185">Reference proteome</keyword>
<dbReference type="RefSeq" id="WP_115973562.1">
    <property type="nucleotide sequence ID" value="NZ_QNVT01000037.1"/>
</dbReference>
<evidence type="ECO:0000313" key="1">
    <source>
        <dbReference type="EMBL" id="REC59479.1"/>
    </source>
</evidence>
<name>A0A3D9C138_9FLAO</name>
<accession>A0A3D9C138</accession>
<dbReference type="AlphaFoldDB" id="A0A3D9C138"/>
<dbReference type="EMBL" id="QNVT01000037">
    <property type="protein sequence ID" value="REC59479.1"/>
    <property type="molecule type" value="Genomic_DNA"/>
</dbReference>
<organism evidence="1 2">
    <name type="scientific">Chryseobacterium pennae</name>
    <dbReference type="NCBI Taxonomy" id="2258962"/>
    <lineage>
        <taxon>Bacteria</taxon>
        <taxon>Pseudomonadati</taxon>
        <taxon>Bacteroidota</taxon>
        <taxon>Flavobacteriia</taxon>
        <taxon>Flavobacteriales</taxon>
        <taxon>Weeksellaceae</taxon>
        <taxon>Chryseobacterium group</taxon>
        <taxon>Chryseobacterium</taxon>
    </lineage>
</organism>
<evidence type="ECO:0000313" key="2">
    <source>
        <dbReference type="Proteomes" id="UP000256686"/>
    </source>
</evidence>